<evidence type="ECO:0000313" key="2">
    <source>
        <dbReference type="Proteomes" id="UP000177941"/>
    </source>
</evidence>
<dbReference type="NCBIfam" id="TIGR00481">
    <property type="entry name" value="YbhB/YbcL family Raf kinase inhibitor-like protein"/>
    <property type="match status" value="1"/>
</dbReference>
<protein>
    <recommendedName>
        <fullName evidence="3">Kinase inhibitor</fullName>
    </recommendedName>
</protein>
<accession>A0A1G1X6Z3</accession>
<dbReference type="InterPro" id="IPR005247">
    <property type="entry name" value="YbhB_YbcL/LppC-like"/>
</dbReference>
<dbReference type="AlphaFoldDB" id="A0A1G1X6Z3"/>
<dbReference type="PANTHER" id="PTHR30289">
    <property type="entry name" value="UNCHARACTERIZED PROTEIN YBCL-RELATED"/>
    <property type="match status" value="1"/>
</dbReference>
<gene>
    <name evidence="1" type="ORF">A3E36_00280</name>
</gene>
<dbReference type="Gene3D" id="3.90.280.10">
    <property type="entry name" value="PEBP-like"/>
    <property type="match status" value="1"/>
</dbReference>
<dbReference type="SUPFAM" id="SSF49777">
    <property type="entry name" value="PEBP-like"/>
    <property type="match status" value="1"/>
</dbReference>
<dbReference type="CDD" id="cd00865">
    <property type="entry name" value="PEBP_bact_arch"/>
    <property type="match status" value="1"/>
</dbReference>
<organism evidence="1 2">
    <name type="scientific">Candidatus Andersenbacteria bacterium RIFCSPHIGHO2_12_FULL_45_11b</name>
    <dbReference type="NCBI Taxonomy" id="1797282"/>
    <lineage>
        <taxon>Bacteria</taxon>
        <taxon>Candidatus Anderseniibacteriota</taxon>
    </lineage>
</organism>
<proteinExistence type="predicted"/>
<reference evidence="1 2" key="1">
    <citation type="journal article" date="2016" name="Nat. Commun.">
        <title>Thousands of microbial genomes shed light on interconnected biogeochemical processes in an aquifer system.</title>
        <authorList>
            <person name="Anantharaman K."/>
            <person name="Brown C.T."/>
            <person name="Hug L.A."/>
            <person name="Sharon I."/>
            <person name="Castelle C.J."/>
            <person name="Probst A.J."/>
            <person name="Thomas B.C."/>
            <person name="Singh A."/>
            <person name="Wilkins M.J."/>
            <person name="Karaoz U."/>
            <person name="Brodie E.L."/>
            <person name="Williams K.H."/>
            <person name="Hubbard S.S."/>
            <person name="Banfield J.F."/>
        </authorList>
    </citation>
    <scope>NUCLEOTIDE SEQUENCE [LARGE SCALE GENOMIC DNA]</scope>
</reference>
<dbReference type="InterPro" id="IPR036610">
    <property type="entry name" value="PEBP-like_sf"/>
</dbReference>
<dbReference type="Pfam" id="PF01161">
    <property type="entry name" value="PBP"/>
    <property type="match status" value="1"/>
</dbReference>
<evidence type="ECO:0008006" key="3">
    <source>
        <dbReference type="Google" id="ProtNLM"/>
    </source>
</evidence>
<dbReference type="InterPro" id="IPR008914">
    <property type="entry name" value="PEBP"/>
</dbReference>
<evidence type="ECO:0000313" key="1">
    <source>
        <dbReference type="EMBL" id="OGY35591.1"/>
    </source>
</evidence>
<dbReference type="Proteomes" id="UP000177941">
    <property type="component" value="Unassembled WGS sequence"/>
</dbReference>
<sequence length="146" mass="15709">MTITSPAFENAQAIPSQFTCDGDDAHPLLNIRDVPESAQSLALIMDDPDSPTGTWVHWTMWNIDPTATQIAEGEVPEGAVEGQTTFDKTGYGGPCPGSGTHRYFFKLYALDVKLRLSSEADKAALAAALEGHVVAYADLMGTYMRA</sequence>
<comment type="caution">
    <text evidence="1">The sequence shown here is derived from an EMBL/GenBank/DDBJ whole genome shotgun (WGS) entry which is preliminary data.</text>
</comment>
<name>A0A1G1X6Z3_9BACT</name>
<dbReference type="PANTHER" id="PTHR30289:SF1">
    <property type="entry name" value="PEBP (PHOSPHATIDYLETHANOLAMINE-BINDING PROTEIN) FAMILY PROTEIN"/>
    <property type="match status" value="1"/>
</dbReference>
<dbReference type="EMBL" id="MHHS01000048">
    <property type="protein sequence ID" value="OGY35591.1"/>
    <property type="molecule type" value="Genomic_DNA"/>
</dbReference>